<dbReference type="GO" id="GO:0005739">
    <property type="term" value="C:mitochondrion"/>
    <property type="evidence" value="ECO:0007669"/>
    <property type="project" value="GOC"/>
</dbReference>
<dbReference type="GO" id="GO:0032543">
    <property type="term" value="P:mitochondrial translation"/>
    <property type="evidence" value="ECO:0007669"/>
    <property type="project" value="UniProtKB-ARBA"/>
</dbReference>
<dbReference type="InterPro" id="IPR005139">
    <property type="entry name" value="PCRF"/>
</dbReference>
<dbReference type="FunFam" id="3.30.160.20:FF:000004">
    <property type="entry name" value="Peptide chain release factor 1"/>
    <property type="match status" value="1"/>
</dbReference>
<dbReference type="GO" id="GO:0003747">
    <property type="term" value="F:translation release factor activity"/>
    <property type="evidence" value="ECO:0007669"/>
    <property type="project" value="InterPro"/>
</dbReference>
<dbReference type="Gene3D" id="3.30.160.20">
    <property type="match status" value="1"/>
</dbReference>
<dbReference type="InterPro" id="IPR050057">
    <property type="entry name" value="Prokaryotic/Mito_RF"/>
</dbReference>
<organism evidence="5 6">
    <name type="scientific">Lentinula detonsa</name>
    <dbReference type="NCBI Taxonomy" id="2804962"/>
    <lineage>
        <taxon>Eukaryota</taxon>
        <taxon>Fungi</taxon>
        <taxon>Dikarya</taxon>
        <taxon>Basidiomycota</taxon>
        <taxon>Agaricomycotina</taxon>
        <taxon>Agaricomycetes</taxon>
        <taxon>Agaricomycetidae</taxon>
        <taxon>Agaricales</taxon>
        <taxon>Marasmiineae</taxon>
        <taxon>Omphalotaceae</taxon>
        <taxon>Lentinula</taxon>
    </lineage>
</organism>
<keyword evidence="3" id="KW-0648">Protein biosynthesis</keyword>
<evidence type="ECO:0000313" key="6">
    <source>
        <dbReference type="Proteomes" id="UP001142393"/>
    </source>
</evidence>
<comment type="caution">
    <text evidence="5">The sequence shown here is derived from an EMBL/GenBank/DDBJ whole genome shotgun (WGS) entry which is preliminary data.</text>
</comment>
<dbReference type="SUPFAM" id="SSF75620">
    <property type="entry name" value="Release factor"/>
    <property type="match status" value="1"/>
</dbReference>
<comment type="similarity">
    <text evidence="1">Belongs to the prokaryotic/mitochondrial release factor family.</text>
</comment>
<keyword evidence="2" id="KW-0488">Methylation</keyword>
<dbReference type="PANTHER" id="PTHR43804:SF7">
    <property type="entry name" value="LD18447P"/>
    <property type="match status" value="1"/>
</dbReference>
<evidence type="ECO:0000256" key="2">
    <source>
        <dbReference type="ARBA" id="ARBA00022481"/>
    </source>
</evidence>
<gene>
    <name evidence="5" type="ORF">DFH05DRAFT_1455490</name>
</gene>
<dbReference type="AlphaFoldDB" id="A0A9W8PBB7"/>
<evidence type="ECO:0000256" key="1">
    <source>
        <dbReference type="ARBA" id="ARBA00010835"/>
    </source>
</evidence>
<keyword evidence="6" id="KW-1185">Reference proteome</keyword>
<name>A0A9W8PBB7_9AGAR</name>
<evidence type="ECO:0000313" key="5">
    <source>
        <dbReference type="EMBL" id="KAJ3750481.1"/>
    </source>
</evidence>
<dbReference type="InterPro" id="IPR045853">
    <property type="entry name" value="Pep_chain_release_fac_I_sf"/>
</dbReference>
<protein>
    <recommendedName>
        <fullName evidence="4">Peptide chain release factor domain-containing protein</fullName>
    </recommendedName>
</protein>
<dbReference type="Gene3D" id="3.30.70.1660">
    <property type="match status" value="1"/>
</dbReference>
<sequence length="355" mass="39627">MVHGFCGLFKGALTNAPTYNLKLRQLKESELLQEAWDHWTSTLKALENIKPLLSDPDPAMMSLAAEEAEELDQKLSTILKHTFPSLLVPPSTTANLSALVELKSGVGGTESSLFLETLLRMYMRFSQSHSWKASIVANNDNEGGGIKDAIVEIKGLGAYDTLRWESGVHRVQRVPATESGGRVHTSTVAVIVLPLIEEQDAQKEALYSMDDIRLEVMRARGAGGQVHQHVNKTESAVRITHIPTGITVSMQDERSQHQNKRRAFQVLSARLMDRKITREIAERRATKNSLIKSADRSEKIRTYNYAQERVTDHRIGLSIMNLSSVIEGNALQDFTDALKQDFEETTMEDMLEGEA</sequence>
<proteinExistence type="inferred from homology"/>
<dbReference type="PANTHER" id="PTHR43804">
    <property type="entry name" value="LD18447P"/>
    <property type="match status" value="1"/>
</dbReference>
<evidence type="ECO:0000256" key="3">
    <source>
        <dbReference type="ARBA" id="ARBA00022917"/>
    </source>
</evidence>
<feature type="domain" description="Peptide chain release factor" evidence="4">
    <location>
        <begin position="50"/>
        <end position="165"/>
    </location>
</feature>
<dbReference type="SMART" id="SM00937">
    <property type="entry name" value="PCRF"/>
    <property type="match status" value="1"/>
</dbReference>
<dbReference type="Gene3D" id="6.10.140.1950">
    <property type="match status" value="1"/>
</dbReference>
<dbReference type="Pfam" id="PF03462">
    <property type="entry name" value="PCRF"/>
    <property type="match status" value="1"/>
</dbReference>
<reference evidence="5 6" key="1">
    <citation type="journal article" date="2023" name="Proc. Natl. Acad. Sci. U.S.A.">
        <title>A global phylogenomic analysis of the shiitake genus Lentinula.</title>
        <authorList>
            <person name="Sierra-Patev S."/>
            <person name="Min B."/>
            <person name="Naranjo-Ortiz M."/>
            <person name="Looney B."/>
            <person name="Konkel Z."/>
            <person name="Slot J.C."/>
            <person name="Sakamoto Y."/>
            <person name="Steenwyk J.L."/>
            <person name="Rokas A."/>
            <person name="Carro J."/>
            <person name="Camarero S."/>
            <person name="Ferreira P."/>
            <person name="Molpeceres G."/>
            <person name="Ruiz-Duenas F.J."/>
            <person name="Serrano A."/>
            <person name="Henrissat B."/>
            <person name="Drula E."/>
            <person name="Hughes K.W."/>
            <person name="Mata J.L."/>
            <person name="Ishikawa N.K."/>
            <person name="Vargas-Isla R."/>
            <person name="Ushijima S."/>
            <person name="Smith C.A."/>
            <person name="Donoghue J."/>
            <person name="Ahrendt S."/>
            <person name="Andreopoulos W."/>
            <person name="He G."/>
            <person name="LaButti K."/>
            <person name="Lipzen A."/>
            <person name="Ng V."/>
            <person name="Riley R."/>
            <person name="Sandor L."/>
            <person name="Barry K."/>
            <person name="Martinez A.T."/>
            <person name="Xiao Y."/>
            <person name="Gibbons J.G."/>
            <person name="Terashima K."/>
            <person name="Grigoriev I.V."/>
            <person name="Hibbett D."/>
        </authorList>
    </citation>
    <scope>NUCLEOTIDE SEQUENCE [LARGE SCALE GENOMIC DNA]</scope>
    <source>
        <strain evidence="5 6">TFB7810</strain>
    </source>
</reference>
<dbReference type="Pfam" id="PF00472">
    <property type="entry name" value="RF-1"/>
    <property type="match status" value="1"/>
</dbReference>
<dbReference type="Proteomes" id="UP001142393">
    <property type="component" value="Unassembled WGS sequence"/>
</dbReference>
<dbReference type="EMBL" id="JANVFU010000001">
    <property type="protein sequence ID" value="KAJ3750481.1"/>
    <property type="molecule type" value="Genomic_DNA"/>
</dbReference>
<accession>A0A9W8PBB7</accession>
<evidence type="ECO:0000259" key="4">
    <source>
        <dbReference type="SMART" id="SM00937"/>
    </source>
</evidence>
<dbReference type="InterPro" id="IPR000352">
    <property type="entry name" value="Pep_chain_release_fac_I"/>
</dbReference>